<evidence type="ECO:0000313" key="8">
    <source>
        <dbReference type="Proteomes" id="UP000886653"/>
    </source>
</evidence>
<evidence type="ECO:0000256" key="2">
    <source>
        <dbReference type="ARBA" id="ARBA00013194"/>
    </source>
</evidence>
<proteinExistence type="predicted"/>
<dbReference type="EMBL" id="MU167362">
    <property type="protein sequence ID" value="KAG0142047.1"/>
    <property type="molecule type" value="Genomic_DNA"/>
</dbReference>
<organism evidence="7 8">
    <name type="scientific">Cronartium quercuum f. sp. fusiforme G11</name>
    <dbReference type="NCBI Taxonomy" id="708437"/>
    <lineage>
        <taxon>Eukaryota</taxon>
        <taxon>Fungi</taxon>
        <taxon>Dikarya</taxon>
        <taxon>Basidiomycota</taxon>
        <taxon>Pucciniomycotina</taxon>
        <taxon>Pucciniomycetes</taxon>
        <taxon>Pucciniales</taxon>
        <taxon>Coleosporiaceae</taxon>
        <taxon>Cronartium</taxon>
    </lineage>
</organism>
<keyword evidence="3 5" id="KW-0697">Rotamase</keyword>
<keyword evidence="4 5" id="KW-0413">Isomerase</keyword>
<dbReference type="EC" id="5.2.1.8" evidence="2 5"/>
<reference evidence="7" key="1">
    <citation type="submission" date="2013-11" db="EMBL/GenBank/DDBJ databases">
        <title>Genome sequence of the fusiform rust pathogen reveals effectors for host alternation and coevolution with pine.</title>
        <authorList>
            <consortium name="DOE Joint Genome Institute"/>
            <person name="Smith K."/>
            <person name="Pendleton A."/>
            <person name="Kubisiak T."/>
            <person name="Anderson C."/>
            <person name="Salamov A."/>
            <person name="Aerts A."/>
            <person name="Riley R."/>
            <person name="Clum A."/>
            <person name="Lindquist E."/>
            <person name="Ence D."/>
            <person name="Campbell M."/>
            <person name="Kronenberg Z."/>
            <person name="Feau N."/>
            <person name="Dhillon B."/>
            <person name="Hamelin R."/>
            <person name="Burleigh J."/>
            <person name="Smith J."/>
            <person name="Yandell M."/>
            <person name="Nelson C."/>
            <person name="Grigoriev I."/>
            <person name="Davis J."/>
        </authorList>
    </citation>
    <scope>NUCLEOTIDE SEQUENCE</scope>
    <source>
        <strain evidence="7">G11</strain>
    </source>
</reference>
<dbReference type="InterPro" id="IPR046357">
    <property type="entry name" value="PPIase_dom_sf"/>
</dbReference>
<evidence type="ECO:0000256" key="4">
    <source>
        <dbReference type="ARBA" id="ARBA00023235"/>
    </source>
</evidence>
<feature type="domain" description="PPIase FKBP-type" evidence="6">
    <location>
        <begin position="14"/>
        <end position="58"/>
    </location>
</feature>
<accession>A0A9P6NAJ4</accession>
<dbReference type="Proteomes" id="UP000886653">
    <property type="component" value="Unassembled WGS sequence"/>
</dbReference>
<gene>
    <name evidence="7" type="ORF">CROQUDRAFT_255019</name>
</gene>
<dbReference type="OrthoDB" id="1902587at2759"/>
<protein>
    <recommendedName>
        <fullName evidence="2 5">peptidylprolyl isomerase</fullName>
        <ecNumber evidence="2 5">5.2.1.8</ecNumber>
    </recommendedName>
</protein>
<comment type="catalytic activity">
    <reaction evidence="1 5">
        <text>[protein]-peptidylproline (omega=180) = [protein]-peptidylproline (omega=0)</text>
        <dbReference type="Rhea" id="RHEA:16237"/>
        <dbReference type="Rhea" id="RHEA-COMP:10747"/>
        <dbReference type="Rhea" id="RHEA-COMP:10748"/>
        <dbReference type="ChEBI" id="CHEBI:83833"/>
        <dbReference type="ChEBI" id="CHEBI:83834"/>
        <dbReference type="EC" id="5.2.1.8"/>
    </reaction>
</comment>
<evidence type="ECO:0000256" key="3">
    <source>
        <dbReference type="ARBA" id="ARBA00023110"/>
    </source>
</evidence>
<dbReference type="AlphaFoldDB" id="A0A9P6NAJ4"/>
<dbReference type="Pfam" id="PF00254">
    <property type="entry name" value="FKBP_C"/>
    <property type="match status" value="1"/>
</dbReference>
<evidence type="ECO:0000256" key="5">
    <source>
        <dbReference type="PROSITE-ProRule" id="PRU00277"/>
    </source>
</evidence>
<comment type="caution">
    <text evidence="7">The sequence shown here is derived from an EMBL/GenBank/DDBJ whole genome shotgun (WGS) entry which is preliminary data.</text>
</comment>
<sequence>MRRFVLLHQSSTRMCVGERRRLKIPSALGYAEFGNDLSTPEIPPDADLVFEVELLDIRNRSSGVLVRTPWIRTWAIYQIVLGLFEDVIVFI</sequence>
<dbReference type="PROSITE" id="PS50059">
    <property type="entry name" value="FKBP_PPIASE"/>
    <property type="match status" value="1"/>
</dbReference>
<evidence type="ECO:0000313" key="7">
    <source>
        <dbReference type="EMBL" id="KAG0142047.1"/>
    </source>
</evidence>
<dbReference type="PANTHER" id="PTHR45779">
    <property type="entry name" value="PEPTIDYLPROLYL ISOMERASE"/>
    <property type="match status" value="1"/>
</dbReference>
<dbReference type="GO" id="GO:0005783">
    <property type="term" value="C:endoplasmic reticulum"/>
    <property type="evidence" value="ECO:0007669"/>
    <property type="project" value="TreeGrafter"/>
</dbReference>
<keyword evidence="8" id="KW-1185">Reference proteome</keyword>
<evidence type="ECO:0000259" key="6">
    <source>
        <dbReference type="PROSITE" id="PS50059"/>
    </source>
</evidence>
<dbReference type="Gene3D" id="3.10.50.40">
    <property type="match status" value="1"/>
</dbReference>
<name>A0A9P6NAJ4_9BASI</name>
<evidence type="ECO:0000256" key="1">
    <source>
        <dbReference type="ARBA" id="ARBA00000971"/>
    </source>
</evidence>
<dbReference type="GO" id="GO:0003755">
    <property type="term" value="F:peptidyl-prolyl cis-trans isomerase activity"/>
    <property type="evidence" value="ECO:0007669"/>
    <property type="project" value="UniProtKB-KW"/>
</dbReference>
<dbReference type="InterPro" id="IPR001179">
    <property type="entry name" value="PPIase_FKBP_dom"/>
</dbReference>
<dbReference type="PANTHER" id="PTHR45779:SF7">
    <property type="entry name" value="PEPTIDYLPROLYL ISOMERASE"/>
    <property type="match status" value="1"/>
</dbReference>
<dbReference type="InterPro" id="IPR044609">
    <property type="entry name" value="FKBP2/11"/>
</dbReference>
<dbReference type="SUPFAM" id="SSF54534">
    <property type="entry name" value="FKBP-like"/>
    <property type="match status" value="1"/>
</dbReference>